<evidence type="ECO:0000313" key="15">
    <source>
        <dbReference type="Proteomes" id="UP000059188"/>
    </source>
</evidence>
<dbReference type="Gene3D" id="3.40.50.300">
    <property type="entry name" value="P-loop containing nucleotide triphosphate hydrolases"/>
    <property type="match status" value="1"/>
</dbReference>
<protein>
    <submittedName>
        <fullName evidence="14">Putative mitochondrial chaperone BCS1-A</fullName>
    </submittedName>
</protein>
<evidence type="ECO:0000256" key="5">
    <source>
        <dbReference type="ARBA" id="ARBA00022792"/>
    </source>
</evidence>
<dbReference type="AlphaFoldDB" id="A0A0B7FSE9"/>
<keyword evidence="15" id="KW-1185">Reference proteome</keyword>
<dbReference type="InterPro" id="IPR003959">
    <property type="entry name" value="ATPase_AAA_core"/>
</dbReference>
<dbReference type="PANTHER" id="PTHR23070">
    <property type="entry name" value="BCS1 AAA-TYPE ATPASE"/>
    <property type="match status" value="1"/>
</dbReference>
<evidence type="ECO:0000256" key="12">
    <source>
        <dbReference type="RuleBase" id="RU003651"/>
    </source>
</evidence>
<keyword evidence="10" id="KW-0472">Membrane</keyword>
<keyword evidence="6" id="KW-0378">Hydrolase</keyword>
<comment type="catalytic activity">
    <reaction evidence="11">
        <text>ATP + H2O = ADP + phosphate + H(+)</text>
        <dbReference type="Rhea" id="RHEA:13065"/>
        <dbReference type="ChEBI" id="CHEBI:15377"/>
        <dbReference type="ChEBI" id="CHEBI:15378"/>
        <dbReference type="ChEBI" id="CHEBI:30616"/>
        <dbReference type="ChEBI" id="CHEBI:43474"/>
        <dbReference type="ChEBI" id="CHEBI:456216"/>
    </reaction>
    <physiologicalReaction direction="left-to-right" evidence="11">
        <dbReference type="Rhea" id="RHEA:13066"/>
    </physiologicalReaction>
</comment>
<dbReference type="InterPro" id="IPR050747">
    <property type="entry name" value="Mitochondrial_chaperone_BCS1"/>
</dbReference>
<evidence type="ECO:0000256" key="1">
    <source>
        <dbReference type="ARBA" id="ARBA00004434"/>
    </source>
</evidence>
<dbReference type="Proteomes" id="UP000059188">
    <property type="component" value="Unassembled WGS sequence"/>
</dbReference>
<keyword evidence="7 12" id="KW-0067">ATP-binding</keyword>
<evidence type="ECO:0000256" key="11">
    <source>
        <dbReference type="ARBA" id="ARBA00048778"/>
    </source>
</evidence>
<evidence type="ECO:0000313" key="14">
    <source>
        <dbReference type="EMBL" id="CEL59102.1"/>
    </source>
</evidence>
<dbReference type="InterPro" id="IPR003593">
    <property type="entry name" value="AAA+_ATPase"/>
</dbReference>
<feature type="domain" description="AAA+ ATPase" evidence="13">
    <location>
        <begin position="105"/>
        <end position="246"/>
    </location>
</feature>
<evidence type="ECO:0000256" key="10">
    <source>
        <dbReference type="ARBA" id="ARBA00023136"/>
    </source>
</evidence>
<accession>A0A0B7FSE9</accession>
<evidence type="ECO:0000256" key="2">
    <source>
        <dbReference type="ARBA" id="ARBA00007448"/>
    </source>
</evidence>
<evidence type="ECO:0000259" key="13">
    <source>
        <dbReference type="SMART" id="SM00382"/>
    </source>
</evidence>
<keyword evidence="3" id="KW-0812">Transmembrane</keyword>
<dbReference type="STRING" id="1108050.A0A0B7FSE9"/>
<dbReference type="InterPro" id="IPR027417">
    <property type="entry name" value="P-loop_NTPase"/>
</dbReference>
<evidence type="ECO:0000256" key="7">
    <source>
        <dbReference type="ARBA" id="ARBA00022840"/>
    </source>
</evidence>
<evidence type="ECO:0000256" key="3">
    <source>
        <dbReference type="ARBA" id="ARBA00022692"/>
    </source>
</evidence>
<comment type="subcellular location">
    <subcellularLocation>
        <location evidence="1">Mitochondrion inner membrane</location>
        <topology evidence="1">Single-pass membrane protein</topology>
    </subcellularLocation>
</comment>
<proteinExistence type="inferred from homology"/>
<dbReference type="SMART" id="SM00382">
    <property type="entry name" value="AAA"/>
    <property type="match status" value="1"/>
</dbReference>
<evidence type="ECO:0000256" key="6">
    <source>
        <dbReference type="ARBA" id="ARBA00022801"/>
    </source>
</evidence>
<reference evidence="14 15" key="1">
    <citation type="submission" date="2014-11" db="EMBL/GenBank/DDBJ databases">
        <authorList>
            <person name="Wibberg Daniel"/>
        </authorList>
    </citation>
    <scope>NUCLEOTIDE SEQUENCE [LARGE SCALE GENOMIC DNA]</scope>
    <source>
        <strain evidence="14">Rhizoctonia solani AG1-IB 7/3/14</strain>
    </source>
</reference>
<comment type="similarity">
    <text evidence="2">Belongs to the AAA ATPase family. BCS1 subfamily.</text>
</comment>
<keyword evidence="4 12" id="KW-0547">Nucleotide-binding</keyword>
<dbReference type="Pfam" id="PF25426">
    <property type="entry name" value="AAA_lid_BCS1"/>
    <property type="match status" value="1"/>
</dbReference>
<dbReference type="InterPro" id="IPR057495">
    <property type="entry name" value="AAA_lid_BCS1"/>
</dbReference>
<evidence type="ECO:0000256" key="8">
    <source>
        <dbReference type="ARBA" id="ARBA00022989"/>
    </source>
</evidence>
<dbReference type="Pfam" id="PF08740">
    <property type="entry name" value="BCS1_N"/>
    <property type="match status" value="1"/>
</dbReference>
<name>A0A0B7FSE9_THACB</name>
<dbReference type="GO" id="GO:0005743">
    <property type="term" value="C:mitochondrial inner membrane"/>
    <property type="evidence" value="ECO:0007669"/>
    <property type="project" value="UniProtKB-SubCell"/>
</dbReference>
<dbReference type="SUPFAM" id="SSF52540">
    <property type="entry name" value="P-loop containing nucleoside triphosphate hydrolases"/>
    <property type="match status" value="1"/>
</dbReference>
<dbReference type="OrthoDB" id="10251412at2759"/>
<keyword evidence="5" id="KW-0999">Mitochondrion inner membrane</keyword>
<organism evidence="14 15">
    <name type="scientific">Thanatephorus cucumeris (strain AG1-IB / isolate 7/3/14)</name>
    <name type="common">Lettuce bottom rot fungus</name>
    <name type="synonym">Rhizoctonia solani</name>
    <dbReference type="NCBI Taxonomy" id="1108050"/>
    <lineage>
        <taxon>Eukaryota</taxon>
        <taxon>Fungi</taxon>
        <taxon>Dikarya</taxon>
        <taxon>Basidiomycota</taxon>
        <taxon>Agaricomycotina</taxon>
        <taxon>Agaricomycetes</taxon>
        <taxon>Cantharellales</taxon>
        <taxon>Ceratobasidiaceae</taxon>
        <taxon>Rhizoctonia</taxon>
        <taxon>Rhizoctonia solani AG-1</taxon>
    </lineage>
</organism>
<dbReference type="GO" id="GO:0016887">
    <property type="term" value="F:ATP hydrolysis activity"/>
    <property type="evidence" value="ECO:0007669"/>
    <property type="project" value="InterPro"/>
</dbReference>
<dbReference type="GO" id="GO:0005524">
    <property type="term" value="F:ATP binding"/>
    <property type="evidence" value="ECO:0007669"/>
    <property type="project" value="UniProtKB-KW"/>
</dbReference>
<dbReference type="InterPro" id="IPR014851">
    <property type="entry name" value="BCS1_N"/>
</dbReference>
<evidence type="ECO:0000256" key="4">
    <source>
        <dbReference type="ARBA" id="ARBA00022741"/>
    </source>
</evidence>
<keyword evidence="9" id="KW-0496">Mitochondrion</keyword>
<keyword evidence="8" id="KW-1133">Transmembrane helix</keyword>
<dbReference type="Pfam" id="PF00004">
    <property type="entry name" value="AAA"/>
    <property type="match status" value="1"/>
</dbReference>
<gene>
    <name evidence="14" type="ORF">RSOLAG1IB_09090</name>
</gene>
<evidence type="ECO:0000256" key="9">
    <source>
        <dbReference type="ARBA" id="ARBA00023128"/>
    </source>
</evidence>
<dbReference type="EMBL" id="LN679137">
    <property type="protein sequence ID" value="CEL59102.1"/>
    <property type="molecule type" value="Genomic_DNA"/>
</dbReference>
<sequence>MRVKRSRRPTDDRLIRQTTITLFTFSRVALQELIETAAREYRARDLAEIQIHIGDQYGGWRYLSSKAHRNFESVVLQQEVKRQLLNDTTEFLENERWYADRGVPYRRGYLLYGTPGSGKSSSIHALASELRLDVYIIPLSLKVFNDTTLADLVSNTPERCILLYEDIDAAFPNRSSNYTARSGVDSRKDPGNSSGITLSGLLNTIDGVQAPEGRLLFATTNRPELLDPAVSRPGRMDIKIEYRHATRWQAKELFRLFYRPDPGAKREAVDEYADAFADSTPPGQFSIAQLQGYLIQHKGYPERAVKEVSVWVDEALPGQFR</sequence>
<dbReference type="InterPro" id="IPR003960">
    <property type="entry name" value="ATPase_AAA_CS"/>
</dbReference>
<dbReference type="PROSITE" id="PS00674">
    <property type="entry name" value="AAA"/>
    <property type="match status" value="1"/>
</dbReference>